<evidence type="ECO:0000313" key="3">
    <source>
        <dbReference type="Proteomes" id="UP000823877"/>
    </source>
</evidence>
<feature type="signal peptide" evidence="1">
    <location>
        <begin position="1"/>
        <end position="24"/>
    </location>
</feature>
<evidence type="ECO:0000256" key="1">
    <source>
        <dbReference type="SAM" id="SignalP"/>
    </source>
</evidence>
<feature type="chain" id="PRO_5038658205" evidence="1">
    <location>
        <begin position="25"/>
        <end position="1503"/>
    </location>
</feature>
<protein>
    <submittedName>
        <fullName evidence="2">Uncharacterized protein</fullName>
    </submittedName>
</protein>
<proteinExistence type="predicted"/>
<sequence>MKTKKSRRLLAAFLAAIMVLTTFAAMPFSSYAAEHSAEELKNLIDQVETRLEGGTPYTNLVNTYEAWYDANLTYFLVTAGVRDADEVDNAYNNLNAQFTAMQRWTPAQATANAAADGSYTAAGLVDNDQMSGVLYAEGVGADTDFADVETDDGGAGTLTRAGVQYGTTVLMYDGTGTPLAFPVSMYTARRTLLANSGTRSMRPTTEPFGLVKNWHGFSNSVGYQTGVASFVGYQDNSDFLSHLNASNDSPDRYSNTLYWNGNADTFGDEYMIHYPSQDWITYNDDRNSGTFTQNANIYVINYSALVDALGNMPTNLCDYSYTLVRSYLRTLDTAMGIAPQSYFASANEATVADQVDSCVTAIDDAISSIATTRRALTTTVNMQSYFTFASNFAAYTPIYESKNKDEYYTSTSYSLFVRNYEIANSAINNLANKSVRFTDATTNNTNLVNAYNNLVTSEAYIDDSELQTYFAEYYGLTKGYYTAESYQAATEAINAALEHYNNGSYTSGITLRQNEEDEATYNTILANVKEAMAGLRISHDAVVSVLSTQQSYNTIVAYVQGIDGYKYSNYTDVMDIVAEATRTMTELDNTAFTDQATLVSQYTTLITNIANALLELQTAFTGTEDGSVVNSTTGTTEAQGADDIYSYLYNQITNITYLKTQPGTTSYVTEYDITFNNHWNSWFSNREAQLHSLGFGAYGQDSISDSNGTMSVRWKEGGAAWVSPASASYHDALMKQPSSVSSGNDYVNLPAATDGTVVLGETTVTVGDLGMRAVSFTTPDIHEYLGVEAGGWDGFQTRDRTNTNLHQTVTVVDISDLIELVQQAADIVGQYQNNAFNCYTPQSWATFSDALGAAQADLNYTSMTADQIISEAQSRYNTLQTAMTGLQQNTAEGSHNLIEQADSTHATCTADGIAHYICSVCGYDVKTPETALGHAFEYTPNNNGTTHTKTCVRGDVNETEACVDEDGNLYCDLCEQALYTPANWEAFNAAKAEMESLLSASADGSMKFTSAALEDANFNIIEIRYYNYTAEDQATVADTMQDAINQQTQMINAAVTALRNGLADESVYEANQFKVSTLNADAYNVAAVQSAVQGINVETPVEVNGNVYTGYDYDNYNMALGTALTENWIPYTILVMDQAGDEYWVVDDGDGTFSYTDNERNASEFHYGDSVTVQNPDGSDERCAWISYVYTDNLEPDVNNKYQYFGSEYTFNVRGYTEISTTSGAEADATLQKVTFFLSLDGVPTNKVIDVQYAENGSKIRANNLNLYYNLPFYEVDTFYNRADMSVLGKGSRAQITVNGDMNVLVDFTTVSPTDYTITLVDEDGSQLDMQHASYNELVTLSADDAVAYLNNANGKALCYGSEYSFYACQDITVKAVKSVDEQTASVDMASPIIDSDAGKVYLVGSFALPEGVTIQSFGFVLNGLDSNDTDLSLADISAGNQIYNLSASKYTNEGQNGNQFTVSFNSNRMYPRGTVVAYAIYVDNAGNQYYTYSDVITDAALQ</sequence>
<name>A0A9D2MKD8_9FIRM</name>
<dbReference type="Proteomes" id="UP000823877">
    <property type="component" value="Unassembled WGS sequence"/>
</dbReference>
<reference evidence="2" key="2">
    <citation type="submission" date="2021-04" db="EMBL/GenBank/DDBJ databases">
        <authorList>
            <person name="Gilroy R."/>
        </authorList>
    </citation>
    <scope>NUCLEOTIDE SEQUENCE</scope>
    <source>
        <strain evidence="2">CHK188-16595</strain>
    </source>
</reference>
<comment type="caution">
    <text evidence="2">The sequence shown here is derived from an EMBL/GenBank/DDBJ whole genome shotgun (WGS) entry which is preliminary data.</text>
</comment>
<dbReference type="EMBL" id="DWXN01000010">
    <property type="protein sequence ID" value="HJB75153.1"/>
    <property type="molecule type" value="Genomic_DNA"/>
</dbReference>
<accession>A0A9D2MKD8</accession>
<keyword evidence="1" id="KW-0732">Signal</keyword>
<gene>
    <name evidence="2" type="ORF">IAA37_05705</name>
</gene>
<evidence type="ECO:0000313" key="2">
    <source>
        <dbReference type="EMBL" id="HJB75153.1"/>
    </source>
</evidence>
<reference evidence="2" key="1">
    <citation type="journal article" date="2021" name="PeerJ">
        <title>Extensive microbial diversity within the chicken gut microbiome revealed by metagenomics and culture.</title>
        <authorList>
            <person name="Gilroy R."/>
            <person name="Ravi A."/>
            <person name="Getino M."/>
            <person name="Pursley I."/>
            <person name="Horton D.L."/>
            <person name="Alikhan N.F."/>
            <person name="Baker D."/>
            <person name="Gharbi K."/>
            <person name="Hall N."/>
            <person name="Watson M."/>
            <person name="Adriaenssens E.M."/>
            <person name="Foster-Nyarko E."/>
            <person name="Jarju S."/>
            <person name="Secka A."/>
            <person name="Antonio M."/>
            <person name="Oren A."/>
            <person name="Chaudhuri R.R."/>
            <person name="La Ragione R."/>
            <person name="Hildebrand F."/>
            <person name="Pallen M.J."/>
        </authorList>
    </citation>
    <scope>NUCLEOTIDE SEQUENCE</scope>
    <source>
        <strain evidence="2">CHK188-16595</strain>
    </source>
</reference>
<organism evidence="2 3">
    <name type="scientific">Candidatus Eubacterium faecale</name>
    <dbReference type="NCBI Taxonomy" id="2838568"/>
    <lineage>
        <taxon>Bacteria</taxon>
        <taxon>Bacillati</taxon>
        <taxon>Bacillota</taxon>
        <taxon>Clostridia</taxon>
        <taxon>Eubacteriales</taxon>
        <taxon>Eubacteriaceae</taxon>
        <taxon>Eubacterium</taxon>
    </lineage>
</organism>